<dbReference type="EMBL" id="DS268113">
    <property type="protein sequence ID" value="KMM71836.1"/>
    <property type="molecule type" value="Genomic_DNA"/>
</dbReference>
<dbReference type="Proteomes" id="UP000054567">
    <property type="component" value="Unassembled WGS sequence"/>
</dbReference>
<reference evidence="2" key="2">
    <citation type="journal article" date="2009" name="Genome Res.">
        <title>Comparative genomic analyses of the human fungal pathogens Coccidioides and their relatives.</title>
        <authorList>
            <person name="Sharpton T.J."/>
            <person name="Stajich J.E."/>
            <person name="Rounsley S.D."/>
            <person name="Gardner M.J."/>
            <person name="Wortman J.R."/>
            <person name="Jordar V.S."/>
            <person name="Maiti R."/>
            <person name="Kodira C.D."/>
            <person name="Neafsey D.E."/>
            <person name="Zeng Q."/>
            <person name="Hung C.-Y."/>
            <person name="McMahan C."/>
            <person name="Muszewska A."/>
            <person name="Grynberg M."/>
            <person name="Mandel M.A."/>
            <person name="Kellner E.M."/>
            <person name="Barker B.M."/>
            <person name="Galgiani J.N."/>
            <person name="Orbach M.J."/>
            <person name="Kirkland T.N."/>
            <person name="Cole G.T."/>
            <person name="Henn M.R."/>
            <person name="Birren B.W."/>
            <person name="Taylor J.W."/>
        </authorList>
    </citation>
    <scope>NUCLEOTIDE SEQUENCE [LARGE SCALE GENOMIC DNA]</scope>
    <source>
        <strain evidence="2">RMSCC 3488</strain>
    </source>
</reference>
<dbReference type="AlphaFoldDB" id="A0A0J6FF81"/>
<accession>A0A0J6FF81</accession>
<name>A0A0J6FF81_COCPO</name>
<evidence type="ECO:0000313" key="2">
    <source>
        <dbReference type="Proteomes" id="UP000054567"/>
    </source>
</evidence>
<reference evidence="2" key="3">
    <citation type="journal article" date="2010" name="Genome Res.">
        <title>Population genomic sequencing of Coccidioides fungi reveals recent hybridization and transposon control.</title>
        <authorList>
            <person name="Neafsey D.E."/>
            <person name="Barker B.M."/>
            <person name="Sharpton T.J."/>
            <person name="Stajich J.E."/>
            <person name="Park D.J."/>
            <person name="Whiston E."/>
            <person name="Hung C.-Y."/>
            <person name="McMahan C."/>
            <person name="White J."/>
            <person name="Sykes S."/>
            <person name="Heiman D."/>
            <person name="Young S."/>
            <person name="Zeng Q."/>
            <person name="Abouelleil A."/>
            <person name="Aftuck L."/>
            <person name="Bessette D."/>
            <person name="Brown A."/>
            <person name="FitzGerald M."/>
            <person name="Lui A."/>
            <person name="Macdonald J.P."/>
            <person name="Priest M."/>
            <person name="Orbach M.J."/>
            <person name="Galgiani J.N."/>
            <person name="Kirkland T.N."/>
            <person name="Cole G.T."/>
            <person name="Birren B.W."/>
            <person name="Henn M.R."/>
            <person name="Taylor J.W."/>
            <person name="Rounsley S.D."/>
        </authorList>
    </citation>
    <scope>NUCLEOTIDE SEQUENCE [LARGE SCALE GENOMIC DNA]</scope>
    <source>
        <strain evidence="2">RMSCC 3488</strain>
    </source>
</reference>
<evidence type="ECO:0000313" key="1">
    <source>
        <dbReference type="EMBL" id="KMM71836.1"/>
    </source>
</evidence>
<dbReference type="VEuPathDB" id="FungiDB:CPAG_08137"/>
<proteinExistence type="predicted"/>
<gene>
    <name evidence="1" type="ORF">CPAG_08137</name>
</gene>
<reference evidence="1 2" key="1">
    <citation type="submission" date="2007-06" db="EMBL/GenBank/DDBJ databases">
        <title>The Genome Sequence of Coccidioides posadasii RMSCC_3488.</title>
        <authorList>
            <consortium name="Coccidioides Genome Resources Consortium"/>
            <consortium name="The Broad Institute Genome Sequencing Platform"/>
            <person name="Henn M.R."/>
            <person name="Sykes S."/>
            <person name="Young S."/>
            <person name="Jaffe D."/>
            <person name="Berlin A."/>
            <person name="Alvarez P."/>
            <person name="Butler J."/>
            <person name="Gnerre S."/>
            <person name="Grabherr M."/>
            <person name="Mauceli E."/>
            <person name="Brockman W."/>
            <person name="Kodira C."/>
            <person name="Alvarado L."/>
            <person name="Zeng Q."/>
            <person name="Crawford M."/>
            <person name="Antoine C."/>
            <person name="Devon K."/>
            <person name="Galgiani J."/>
            <person name="Orsborn K."/>
            <person name="Lewis M.L."/>
            <person name="Nusbaum C."/>
            <person name="Galagan J."/>
            <person name="Birren B."/>
        </authorList>
    </citation>
    <scope>NUCLEOTIDE SEQUENCE [LARGE SCALE GENOMIC DNA]</scope>
    <source>
        <strain evidence="1 2">RMSCC 3488</strain>
    </source>
</reference>
<sequence length="115" mass="13304">MLLLFPGRKFMNLICGALARRWIGADGVPIYTLSKAQEDEYIDIWSPLLQDRPWRPVFRGKYWCRSSGHIQNKGFHLREVTSWLFRVKDGLILRAVRSLPKLAGDSRWPATVGHP</sequence>
<organism evidence="1 2">
    <name type="scientific">Coccidioides posadasii RMSCC 3488</name>
    <dbReference type="NCBI Taxonomy" id="454284"/>
    <lineage>
        <taxon>Eukaryota</taxon>
        <taxon>Fungi</taxon>
        <taxon>Dikarya</taxon>
        <taxon>Ascomycota</taxon>
        <taxon>Pezizomycotina</taxon>
        <taxon>Eurotiomycetes</taxon>
        <taxon>Eurotiomycetidae</taxon>
        <taxon>Onygenales</taxon>
        <taxon>Onygenaceae</taxon>
        <taxon>Coccidioides</taxon>
    </lineage>
</organism>
<protein>
    <submittedName>
        <fullName evidence="1">Uncharacterized protein</fullName>
    </submittedName>
</protein>